<sequence>MEERIEIKELTTVIILIGLLQQHSSLAGTRREYSVEYAVFGGSSC</sequence>
<reference evidence="2" key="1">
    <citation type="submission" date="2016-11" db="UniProtKB">
        <authorList>
            <consortium name="WormBaseParasite"/>
        </authorList>
    </citation>
    <scope>IDENTIFICATION</scope>
</reference>
<dbReference type="AlphaFoldDB" id="A0A1I7X7J6"/>
<accession>A0A1I7X7J6</accession>
<dbReference type="Proteomes" id="UP000095283">
    <property type="component" value="Unplaced"/>
</dbReference>
<dbReference type="WBParaSite" id="Hba_13546">
    <property type="protein sequence ID" value="Hba_13546"/>
    <property type="gene ID" value="Hba_13546"/>
</dbReference>
<proteinExistence type="predicted"/>
<evidence type="ECO:0000313" key="1">
    <source>
        <dbReference type="Proteomes" id="UP000095283"/>
    </source>
</evidence>
<organism evidence="1 2">
    <name type="scientific">Heterorhabditis bacteriophora</name>
    <name type="common">Entomopathogenic nematode worm</name>
    <dbReference type="NCBI Taxonomy" id="37862"/>
    <lineage>
        <taxon>Eukaryota</taxon>
        <taxon>Metazoa</taxon>
        <taxon>Ecdysozoa</taxon>
        <taxon>Nematoda</taxon>
        <taxon>Chromadorea</taxon>
        <taxon>Rhabditida</taxon>
        <taxon>Rhabditina</taxon>
        <taxon>Rhabditomorpha</taxon>
        <taxon>Strongyloidea</taxon>
        <taxon>Heterorhabditidae</taxon>
        <taxon>Heterorhabditis</taxon>
    </lineage>
</organism>
<evidence type="ECO:0000313" key="2">
    <source>
        <dbReference type="WBParaSite" id="Hba_13546"/>
    </source>
</evidence>
<keyword evidence="1" id="KW-1185">Reference proteome</keyword>
<name>A0A1I7X7J6_HETBA</name>
<protein>
    <submittedName>
        <fullName evidence="2">Uncharacterized protein</fullName>
    </submittedName>
</protein>